<sequence length="139" mass="16038">MTALQQAVEHLIAKIQQAKQTTHRVMVQLDLPIQAELIDWMENQPVFPKFYWQSRDGQEEVVALGQVKTFTDPLAAEKVIHDDQRVWGGRSFDGRTDRNRRCLSAFFFLPQLEIMRHGQTWSVAINLGDDYQKVLDGLA</sequence>
<evidence type="ECO:0000313" key="2">
    <source>
        <dbReference type="Proteomes" id="UP000533429"/>
    </source>
</evidence>
<protein>
    <submittedName>
        <fullName evidence="1">Isochorismate synthase</fullName>
    </submittedName>
</protein>
<dbReference type="AlphaFoldDB" id="A0A850R1T8"/>
<dbReference type="EMBL" id="JABXOR010000927">
    <property type="protein sequence ID" value="NVP01479.1"/>
    <property type="molecule type" value="Genomic_DNA"/>
</dbReference>
<dbReference type="InterPro" id="IPR005801">
    <property type="entry name" value="ADC_synthase"/>
</dbReference>
<feature type="non-terminal residue" evidence="1">
    <location>
        <position position="139"/>
    </location>
</feature>
<accession>A0A850R1T8</accession>
<comment type="caution">
    <text evidence="1">The sequence shown here is derived from an EMBL/GenBank/DDBJ whole genome shotgun (WGS) entry which is preliminary data.</text>
</comment>
<evidence type="ECO:0000313" key="1">
    <source>
        <dbReference type="EMBL" id="NVP01479.1"/>
    </source>
</evidence>
<reference evidence="1 2" key="1">
    <citation type="submission" date="2020-06" db="EMBL/GenBank/DDBJ databases">
        <title>Photobacterium damselae subsp. damselae comparative genomics.</title>
        <authorList>
            <person name="Osorio C.R."/>
        </authorList>
    </citation>
    <scope>NUCLEOTIDE SEQUENCE [LARGE SCALE GENOMIC DNA]</scope>
    <source>
        <strain evidence="1 2">TW250/03</strain>
    </source>
</reference>
<dbReference type="Gene3D" id="3.60.120.10">
    <property type="entry name" value="Anthranilate synthase"/>
    <property type="match status" value="1"/>
</dbReference>
<dbReference type="SUPFAM" id="SSF56322">
    <property type="entry name" value="ADC synthase"/>
    <property type="match status" value="1"/>
</dbReference>
<organism evidence="1 2">
    <name type="scientific">Photobacterium damselae subsp. damselae</name>
    <name type="common">Listonella damsela</name>
    <dbReference type="NCBI Taxonomy" id="85581"/>
    <lineage>
        <taxon>Bacteria</taxon>
        <taxon>Pseudomonadati</taxon>
        <taxon>Pseudomonadota</taxon>
        <taxon>Gammaproteobacteria</taxon>
        <taxon>Vibrionales</taxon>
        <taxon>Vibrionaceae</taxon>
        <taxon>Photobacterium</taxon>
    </lineage>
</organism>
<proteinExistence type="predicted"/>
<name>A0A850R1T8_PHODD</name>
<dbReference type="Proteomes" id="UP000533429">
    <property type="component" value="Unassembled WGS sequence"/>
</dbReference>
<gene>
    <name evidence="1" type="ORF">HWA77_14790</name>
</gene>